<feature type="domain" description="CobQ/CobB/MinD/ParA nucleotide binding" evidence="1">
    <location>
        <begin position="6"/>
        <end position="184"/>
    </location>
</feature>
<organism evidence="2 3">
    <name type="scientific">Paracoccus contaminans</name>
    <dbReference type="NCBI Taxonomy" id="1945662"/>
    <lineage>
        <taxon>Bacteria</taxon>
        <taxon>Pseudomonadati</taxon>
        <taxon>Pseudomonadota</taxon>
        <taxon>Alphaproteobacteria</taxon>
        <taxon>Rhodobacterales</taxon>
        <taxon>Paracoccaceae</taxon>
        <taxon>Paracoccus</taxon>
    </lineage>
</organism>
<evidence type="ECO:0000259" key="1">
    <source>
        <dbReference type="Pfam" id="PF01656"/>
    </source>
</evidence>
<dbReference type="PANTHER" id="PTHR13696">
    <property type="entry name" value="P-LOOP CONTAINING NUCLEOSIDE TRIPHOSPHATE HYDROLASE"/>
    <property type="match status" value="1"/>
</dbReference>
<dbReference type="RefSeq" id="WP_085378125.1">
    <property type="nucleotide sequence ID" value="NZ_CP020612.1"/>
</dbReference>
<gene>
    <name evidence="2" type="ORF">B0A89_10585</name>
</gene>
<dbReference type="InterPro" id="IPR048089">
    <property type="entry name" value="McdA"/>
</dbReference>
<reference evidence="2 3" key="1">
    <citation type="submission" date="2017-03" db="EMBL/GenBank/DDBJ databases">
        <title>Genome sequence of Paracoccus contaminans isolated from a water microcosm.</title>
        <authorList>
            <person name="Aurass P."/>
            <person name="Karste S."/>
            <person name="Trost E."/>
            <person name="Glaeser S.P."/>
            <person name="Kaempfer P."/>
            <person name="Flieger A."/>
        </authorList>
    </citation>
    <scope>NUCLEOTIDE SEQUENCE [LARGE SCALE GENOMIC DNA]</scope>
    <source>
        <strain evidence="3">RKI 16-01929T\LMG 29738T\CCM 8701T\CIP 111112T</strain>
    </source>
</reference>
<dbReference type="InterPro" id="IPR050678">
    <property type="entry name" value="DNA_Partitioning_ATPase"/>
</dbReference>
<dbReference type="InterPro" id="IPR002586">
    <property type="entry name" value="CobQ/CobB/MinD/ParA_Nub-bd_dom"/>
</dbReference>
<dbReference type="Proteomes" id="UP000193017">
    <property type="component" value="Chromosome"/>
</dbReference>
<dbReference type="EMBL" id="CP020612">
    <property type="protein sequence ID" value="ARJ70007.1"/>
    <property type="molecule type" value="Genomic_DNA"/>
</dbReference>
<dbReference type="AlphaFoldDB" id="A0A1W6CYQ3"/>
<dbReference type="Gene3D" id="3.40.50.300">
    <property type="entry name" value="P-loop containing nucleotide triphosphate hydrolases"/>
    <property type="match status" value="1"/>
</dbReference>
<protein>
    <submittedName>
        <fullName evidence="2">Cobyrinic acid a,c-diamide synthase</fullName>
    </submittedName>
</protein>
<evidence type="ECO:0000313" key="2">
    <source>
        <dbReference type="EMBL" id="ARJ70007.1"/>
    </source>
</evidence>
<sequence length="223" mass="23247">MAGRIITVAQQKGGSGKTTLTVNLAVALRRQGLTIGVLDTDPQGSLGRWFMERLDRIGEDPGLEFSTSSAWGASYEAEKLKKRFDVVLIDTPPKIESDLRPALRVADLVVVPVASSQVDLWATEGVLDLAHRERRPVLVVLNRVRPNTRLGAEVAAGAAALGVDVAGAQVAHRVAYAESLGRGSAVSELGRGPAQAEMAALADEVMMRAGGAGAATISNGSAG</sequence>
<dbReference type="Pfam" id="PF01656">
    <property type="entry name" value="CbiA"/>
    <property type="match status" value="1"/>
</dbReference>
<dbReference type="STRING" id="1945662.B0A89_10585"/>
<accession>A0A1W6CYQ3</accession>
<dbReference type="PANTHER" id="PTHR13696:SF96">
    <property type="entry name" value="COBQ_COBB_MIND_PARA NUCLEOTIDE BINDING DOMAIN-CONTAINING PROTEIN"/>
    <property type="match status" value="1"/>
</dbReference>
<name>A0A1W6CYQ3_9RHOB</name>
<keyword evidence="3" id="KW-1185">Reference proteome</keyword>
<dbReference type="InterPro" id="IPR027417">
    <property type="entry name" value="P-loop_NTPase"/>
</dbReference>
<proteinExistence type="predicted"/>
<dbReference type="KEGG" id="pcon:B0A89_10585"/>
<dbReference type="OrthoDB" id="9804460at2"/>
<dbReference type="PIRSF" id="PIRSF009320">
    <property type="entry name" value="Nuc_binding_HP_1000"/>
    <property type="match status" value="1"/>
</dbReference>
<evidence type="ECO:0000313" key="3">
    <source>
        <dbReference type="Proteomes" id="UP000193017"/>
    </source>
</evidence>
<dbReference type="NCBIfam" id="NF041546">
    <property type="entry name" value="ParA_partition"/>
    <property type="match status" value="1"/>
</dbReference>
<dbReference type="CDD" id="cd02042">
    <property type="entry name" value="ParAB_family"/>
    <property type="match status" value="1"/>
</dbReference>
<dbReference type="SUPFAM" id="SSF52540">
    <property type="entry name" value="P-loop containing nucleoside triphosphate hydrolases"/>
    <property type="match status" value="1"/>
</dbReference>